<evidence type="ECO:0000256" key="1">
    <source>
        <dbReference type="ARBA" id="ARBA00004370"/>
    </source>
</evidence>
<dbReference type="InterPro" id="IPR052954">
    <property type="entry name" value="GPCR-Ligand_Int"/>
</dbReference>
<comment type="subcellular location">
    <subcellularLocation>
        <location evidence="1">Membrane</location>
    </subcellularLocation>
</comment>
<dbReference type="Gene3D" id="1.20.1070.10">
    <property type="entry name" value="Rhodopsin 7-helix transmembrane proteins"/>
    <property type="match status" value="1"/>
</dbReference>
<evidence type="ECO:0000256" key="3">
    <source>
        <dbReference type="ARBA" id="ARBA00022989"/>
    </source>
</evidence>
<organism evidence="9">
    <name type="scientific">Angiostrongylus costaricensis</name>
    <name type="common">Nematode worm</name>
    <dbReference type="NCBI Taxonomy" id="334426"/>
    <lineage>
        <taxon>Eukaryota</taxon>
        <taxon>Metazoa</taxon>
        <taxon>Ecdysozoa</taxon>
        <taxon>Nematoda</taxon>
        <taxon>Chromadorea</taxon>
        <taxon>Rhabditida</taxon>
        <taxon>Rhabditina</taxon>
        <taxon>Rhabditomorpha</taxon>
        <taxon>Strongyloidea</taxon>
        <taxon>Metastrongylidae</taxon>
        <taxon>Angiostrongylus</taxon>
    </lineage>
</organism>
<feature type="transmembrane region" description="Helical" evidence="5">
    <location>
        <begin position="63"/>
        <end position="82"/>
    </location>
</feature>
<evidence type="ECO:0000313" key="9">
    <source>
        <dbReference type="WBParaSite" id="ACOC_0000188101-mRNA-1"/>
    </source>
</evidence>
<reference evidence="7 8" key="2">
    <citation type="submission" date="2018-11" db="EMBL/GenBank/DDBJ databases">
        <authorList>
            <consortium name="Pathogen Informatics"/>
        </authorList>
    </citation>
    <scope>NUCLEOTIDE SEQUENCE [LARGE SCALE GENOMIC DNA]</scope>
    <source>
        <strain evidence="7 8">Costa Rica</strain>
    </source>
</reference>
<feature type="transmembrane region" description="Helical" evidence="5">
    <location>
        <begin position="20"/>
        <end position="43"/>
    </location>
</feature>
<dbReference type="SUPFAM" id="SSF81321">
    <property type="entry name" value="Family A G protein-coupled receptor-like"/>
    <property type="match status" value="1"/>
</dbReference>
<dbReference type="PANTHER" id="PTHR46641">
    <property type="entry name" value="FMRFAMIDE RECEPTOR-RELATED"/>
    <property type="match status" value="1"/>
</dbReference>
<dbReference type="CDD" id="cd14978">
    <property type="entry name" value="7tmA_FMRFamide_R-like"/>
    <property type="match status" value="1"/>
</dbReference>
<dbReference type="InterPro" id="IPR017452">
    <property type="entry name" value="GPCR_Rhodpsn_7TM"/>
</dbReference>
<evidence type="ECO:0000259" key="6">
    <source>
        <dbReference type="PROSITE" id="PS50262"/>
    </source>
</evidence>
<feature type="transmembrane region" description="Helical" evidence="5">
    <location>
        <begin position="146"/>
        <end position="162"/>
    </location>
</feature>
<dbReference type="Proteomes" id="UP000267027">
    <property type="component" value="Unassembled WGS sequence"/>
</dbReference>
<dbReference type="OMA" id="RCVTRIT"/>
<proteinExistence type="predicted"/>
<evidence type="ECO:0000256" key="5">
    <source>
        <dbReference type="SAM" id="Phobius"/>
    </source>
</evidence>
<sequence length="355" mass="40530">MIRNVWIKFQLRCDQRSFHIMLMGYGFLVVFFLAMVGNCINLLIYNSDQIRYYIAIRMLCTRLLMNTLAMLFLLPQALRTVGVWEMNSAADSIYWSYYPYQAYFVNVFGFCAMWLTVLMTGECYLHVFFPTHSKSICTKRNLSRSYVVVAIVGLLLAIIYPLNRSVSLSIDSCDRVVVHIIASDCKLHTIGNLLFAIIIPMSLLVFMTISVVWKLVLRKSEFPNTSHFTSEKRCVTRITLITTSLQLLAELPPIPVFIYAAISGPRVINEIPVCVWNTVGVFLGLCNMSLSFFVYISLSNKFRQMVCRSIELLPLAIRHIFDFVNTYATTPNLARLPRGTPNYGPTCSSIIDDSF</sequence>
<keyword evidence="2 5" id="KW-0812">Transmembrane</keyword>
<dbReference type="PROSITE" id="PS50262">
    <property type="entry name" value="G_PROTEIN_RECEP_F1_2"/>
    <property type="match status" value="1"/>
</dbReference>
<evidence type="ECO:0000313" key="8">
    <source>
        <dbReference type="Proteomes" id="UP000267027"/>
    </source>
</evidence>
<keyword evidence="8" id="KW-1185">Reference proteome</keyword>
<feature type="transmembrane region" description="Helical" evidence="5">
    <location>
        <begin position="238"/>
        <end position="262"/>
    </location>
</feature>
<feature type="transmembrane region" description="Helical" evidence="5">
    <location>
        <begin position="193"/>
        <end position="217"/>
    </location>
</feature>
<dbReference type="AlphaFoldDB" id="A0A0R3PD98"/>
<dbReference type="GO" id="GO:0016020">
    <property type="term" value="C:membrane"/>
    <property type="evidence" value="ECO:0007669"/>
    <property type="project" value="UniProtKB-SubCell"/>
</dbReference>
<protein>
    <submittedName>
        <fullName evidence="9">G_PROTEIN_RECEP_F1_2 domain-containing protein</fullName>
    </submittedName>
</protein>
<feature type="domain" description="G-protein coupled receptors family 1 profile" evidence="6">
    <location>
        <begin position="37"/>
        <end position="295"/>
    </location>
</feature>
<feature type="transmembrane region" description="Helical" evidence="5">
    <location>
        <begin position="102"/>
        <end position="125"/>
    </location>
</feature>
<dbReference type="WBParaSite" id="ACOC_0000188101-mRNA-1">
    <property type="protein sequence ID" value="ACOC_0000188101-mRNA-1"/>
    <property type="gene ID" value="ACOC_0000188101"/>
</dbReference>
<evidence type="ECO:0000256" key="4">
    <source>
        <dbReference type="ARBA" id="ARBA00023136"/>
    </source>
</evidence>
<dbReference type="EMBL" id="UYYA01000312">
    <property type="protein sequence ID" value="VDM53467.1"/>
    <property type="molecule type" value="Genomic_DNA"/>
</dbReference>
<evidence type="ECO:0000256" key="2">
    <source>
        <dbReference type="ARBA" id="ARBA00022692"/>
    </source>
</evidence>
<accession>A0A0R3PD98</accession>
<name>A0A0R3PD98_ANGCS</name>
<dbReference type="OrthoDB" id="5827614at2759"/>
<keyword evidence="4 5" id="KW-0472">Membrane</keyword>
<reference evidence="9" key="1">
    <citation type="submission" date="2017-02" db="UniProtKB">
        <authorList>
            <consortium name="WormBaseParasite"/>
        </authorList>
    </citation>
    <scope>IDENTIFICATION</scope>
</reference>
<feature type="transmembrane region" description="Helical" evidence="5">
    <location>
        <begin position="274"/>
        <end position="298"/>
    </location>
</feature>
<gene>
    <name evidence="7" type="ORF">ACOC_LOCUS1882</name>
</gene>
<evidence type="ECO:0000313" key="7">
    <source>
        <dbReference type="EMBL" id="VDM53467.1"/>
    </source>
</evidence>
<keyword evidence="3 5" id="KW-1133">Transmembrane helix</keyword>
<dbReference type="PANTHER" id="PTHR46641:SF8">
    <property type="entry name" value="G-PROTEIN COUPLED RECEPTORS FAMILY 1 PROFILE DOMAIN-CONTAINING PROTEIN"/>
    <property type="match status" value="1"/>
</dbReference>